<evidence type="ECO:0000313" key="3">
    <source>
        <dbReference type="Proteomes" id="UP000215563"/>
    </source>
</evidence>
<accession>A0A229R9U6</accession>
<evidence type="ECO:0000313" key="2">
    <source>
        <dbReference type="EMBL" id="OXM43430.1"/>
    </source>
</evidence>
<reference evidence="2 3" key="1">
    <citation type="submission" date="2017-07" db="EMBL/GenBank/DDBJ databases">
        <title>Amycolatopsis alba DSM 44262 Genome sequencing and assembly.</title>
        <authorList>
            <person name="Kaur N."/>
            <person name="Mayilraj S."/>
        </authorList>
    </citation>
    <scope>NUCLEOTIDE SEQUENCE [LARGE SCALE GENOMIC DNA]</scope>
    <source>
        <strain evidence="2 3">DSM 44262</strain>
    </source>
</reference>
<evidence type="ECO:0000256" key="1">
    <source>
        <dbReference type="SAM" id="MobiDB-lite"/>
    </source>
</evidence>
<proteinExistence type="predicted"/>
<feature type="region of interest" description="Disordered" evidence="1">
    <location>
        <begin position="132"/>
        <end position="153"/>
    </location>
</feature>
<sequence length="153" mass="16708">MAYQGNRVSLTPRDTAANPDMEVVVGWDRGMQTYFAQVFNGVNEYGEDVMPVDMGNRTGEITYPGAVIDAVRPFAEVPDDLGRVLAAQREADTSTYGQLRQEAGHVARTADLAGIDISVALHMTPRAETRTQAFEPEDDDLDGGEDVGHRMGY</sequence>
<dbReference type="RefSeq" id="WP_020636263.1">
    <property type="nucleotide sequence ID" value="NZ_KB913032.1"/>
</dbReference>
<name>A0A229R9U6_AMYAL</name>
<dbReference type="AlphaFoldDB" id="A0A229R9U6"/>
<dbReference type="EMBL" id="NMQU01000148">
    <property type="protein sequence ID" value="OXM43430.1"/>
    <property type="molecule type" value="Genomic_DNA"/>
</dbReference>
<comment type="caution">
    <text evidence="2">The sequence shown here is derived from an EMBL/GenBank/DDBJ whole genome shotgun (WGS) entry which is preliminary data.</text>
</comment>
<feature type="compositionally biased region" description="Acidic residues" evidence="1">
    <location>
        <begin position="135"/>
        <end position="145"/>
    </location>
</feature>
<dbReference type="OrthoDB" id="3698953at2"/>
<gene>
    <name evidence="2" type="ORF">CFP75_38295</name>
</gene>
<keyword evidence="3" id="KW-1185">Reference proteome</keyword>
<dbReference type="Proteomes" id="UP000215563">
    <property type="component" value="Unassembled WGS sequence"/>
</dbReference>
<protein>
    <submittedName>
        <fullName evidence="2">Uncharacterized protein</fullName>
    </submittedName>
</protein>
<organism evidence="2 3">
    <name type="scientific">Amycolatopsis alba DSM 44262</name>
    <dbReference type="NCBI Taxonomy" id="1125972"/>
    <lineage>
        <taxon>Bacteria</taxon>
        <taxon>Bacillati</taxon>
        <taxon>Actinomycetota</taxon>
        <taxon>Actinomycetes</taxon>
        <taxon>Pseudonocardiales</taxon>
        <taxon>Pseudonocardiaceae</taxon>
        <taxon>Amycolatopsis</taxon>
    </lineage>
</organism>